<proteinExistence type="inferred from homology"/>
<dbReference type="SUPFAM" id="SSF158504">
    <property type="entry name" value="BH2638-like"/>
    <property type="match status" value="1"/>
</dbReference>
<dbReference type="RefSeq" id="WP_019378711.1">
    <property type="nucleotide sequence ID" value="NZ_CP017962.1"/>
</dbReference>
<dbReference type="PIRSF" id="PIRSF037260">
    <property type="entry name" value="UPF0223"/>
    <property type="match status" value="1"/>
</dbReference>
<gene>
    <name evidence="2" type="ORF">BME96_11440</name>
    <name evidence="3" type="ORF">IC602_17550</name>
</gene>
<protein>
    <recommendedName>
        <fullName evidence="1">UPF0223 protein BME96_11440</fullName>
    </recommendedName>
</protein>
<keyword evidence="5" id="KW-1185">Reference proteome</keyword>
<name>A0AAC9J0A2_VIRHA</name>
<evidence type="ECO:0000313" key="2">
    <source>
        <dbReference type="EMBL" id="APC48763.1"/>
    </source>
</evidence>
<reference evidence="2 4" key="1">
    <citation type="submission" date="2016-11" db="EMBL/GenBank/DDBJ databases">
        <title>Complete genome sequencing of Virgibacillus halodenitrificans PDB-F2.</title>
        <authorList>
            <person name="Sun Z."/>
            <person name="Zhou Y."/>
            <person name="Li H."/>
        </authorList>
    </citation>
    <scope>NUCLEOTIDE SEQUENCE [LARGE SCALE GENOMIC DNA]</scope>
    <source>
        <strain evidence="2 4">PDB-F2</strain>
    </source>
</reference>
<organism evidence="2 4">
    <name type="scientific">Virgibacillus halodenitrificans</name>
    <name type="common">Bacillus halodenitrificans</name>
    <dbReference type="NCBI Taxonomy" id="1482"/>
    <lineage>
        <taxon>Bacteria</taxon>
        <taxon>Bacillati</taxon>
        <taxon>Bacillota</taxon>
        <taxon>Bacilli</taxon>
        <taxon>Bacillales</taxon>
        <taxon>Bacillaceae</taxon>
        <taxon>Virgibacillus</taxon>
    </lineage>
</organism>
<dbReference type="Gene3D" id="1.10.220.80">
    <property type="entry name" value="BH2638-like"/>
    <property type="match status" value="1"/>
</dbReference>
<dbReference type="Pfam" id="PF05256">
    <property type="entry name" value="UPF0223"/>
    <property type="match status" value="1"/>
</dbReference>
<dbReference type="InterPro" id="IPR007920">
    <property type="entry name" value="UPF0223"/>
</dbReference>
<evidence type="ECO:0000313" key="4">
    <source>
        <dbReference type="Proteomes" id="UP000182945"/>
    </source>
</evidence>
<dbReference type="NCBIfam" id="NF003353">
    <property type="entry name" value="PRK04387.1"/>
    <property type="match status" value="1"/>
</dbReference>
<evidence type="ECO:0000256" key="1">
    <source>
        <dbReference type="HAMAP-Rule" id="MF_01041"/>
    </source>
</evidence>
<dbReference type="HAMAP" id="MF_01041">
    <property type="entry name" value="UPF0223"/>
    <property type="match status" value="1"/>
</dbReference>
<sequence>MSYHYPIDDSWTTQEIIDVVQFFSLIEQAYEKGAARQDIALLYRKFKQIVPSKSEEKKLFANFQQQSGYSSFQVVKKLKETEQGIIKMKEGHA</sequence>
<dbReference type="EMBL" id="CP017962">
    <property type="protein sequence ID" value="APC48763.1"/>
    <property type="molecule type" value="Genomic_DNA"/>
</dbReference>
<evidence type="ECO:0000313" key="3">
    <source>
        <dbReference type="EMBL" id="MBD1224421.1"/>
    </source>
</evidence>
<comment type="similarity">
    <text evidence="1">Belongs to the UPF0223 family.</text>
</comment>
<dbReference type="Proteomes" id="UP000621631">
    <property type="component" value="Unassembled WGS sequence"/>
</dbReference>
<dbReference type="AlphaFoldDB" id="A0AAC9J0A2"/>
<dbReference type="EMBL" id="JACWEZ010000017">
    <property type="protein sequence ID" value="MBD1224421.1"/>
    <property type="molecule type" value="Genomic_DNA"/>
</dbReference>
<dbReference type="InterPro" id="IPR023324">
    <property type="entry name" value="BH2638-like_sf"/>
</dbReference>
<accession>A0AAC9J0A2</accession>
<evidence type="ECO:0000313" key="5">
    <source>
        <dbReference type="Proteomes" id="UP000621631"/>
    </source>
</evidence>
<dbReference type="GeneID" id="71515010"/>
<dbReference type="KEGG" id="vhl:BME96_11440"/>
<reference evidence="3 5" key="2">
    <citation type="submission" date="2020-09" db="EMBL/GenBank/DDBJ databases">
        <title>Draft Genome Sequences of Oil-Oxidizing Bacteria Halomonas titanicae, Marinobacter lutaoensis, and Virgibacillus halodenitrificans Isolated from Highly Saline Environments.</title>
        <authorList>
            <person name="Grouzdev D.S."/>
            <person name="Sokolova D.S."/>
            <person name="Semenova E.M."/>
            <person name="Borzenkov I.A."/>
            <person name="Bidzhieva S.K."/>
            <person name="Poltaraus A.B."/>
            <person name="Nazina T.N."/>
        </authorList>
    </citation>
    <scope>NUCLEOTIDE SEQUENCE [LARGE SCALE GENOMIC DNA]</scope>
    <source>
        <strain evidence="3 5">VKM B-3472D</strain>
    </source>
</reference>
<dbReference type="Proteomes" id="UP000182945">
    <property type="component" value="Chromosome"/>
</dbReference>